<protein>
    <submittedName>
        <fullName evidence="2">DotA/TraY family protein</fullName>
    </submittedName>
</protein>
<feature type="transmembrane region" description="Helical" evidence="1">
    <location>
        <begin position="588"/>
        <end position="610"/>
    </location>
</feature>
<feature type="non-terminal residue" evidence="2">
    <location>
        <position position="685"/>
    </location>
</feature>
<feature type="transmembrane region" description="Helical" evidence="1">
    <location>
        <begin position="474"/>
        <end position="493"/>
    </location>
</feature>
<evidence type="ECO:0000313" key="3">
    <source>
        <dbReference type="Proteomes" id="UP000755654"/>
    </source>
</evidence>
<proteinExistence type="predicted"/>
<dbReference type="EMBL" id="JAAOMP010000115">
    <property type="protein sequence ID" value="MBU2760402.1"/>
    <property type="molecule type" value="Genomic_DNA"/>
</dbReference>
<keyword evidence="1" id="KW-0812">Transmembrane</keyword>
<dbReference type="RefSeq" id="WP_215884012.1">
    <property type="nucleotide sequence ID" value="NZ_JAAOMP010000115.1"/>
</dbReference>
<gene>
    <name evidence="2" type="ORF">HAP95_09630</name>
</gene>
<dbReference type="InterPro" id="IPR027628">
    <property type="entry name" value="DotA_TraY"/>
</dbReference>
<comment type="caution">
    <text evidence="2">The sequence shown here is derived from an EMBL/GenBank/DDBJ whole genome shotgun (WGS) entry which is preliminary data.</text>
</comment>
<sequence length="685" mass="70771">APIRGPAAFAMLFPLPWAKGLALIQCIALLGVYWGVGVADDVWNGFVQEIPKMSGQIMPSQSSVRRENEFVEKLAVLTAVQSYVVNRENVPLVGTWAWRGNVNSGDWIDTVKLGKGGNAAAAKATDSVSSSITSKQFIAGMGTIEVPCSNSMNNQGATSTGFWSGLGDDVTDAFNYAANAVSTVVPGASLLVNQAQDNSICVAEKGAVNNVMNAMRPIANQIVDQNAQNNAAPVQPSQIAAVVQAYATQQEALYNQLNKNQGTVLTAEIKNFATESESLGWASSSFYYWTLNNINTASQAYMKMLRPKVNMPNLQYIGMGTNNFIEPTLKTAFAVVNHYQSSNNYLDGAMVAATAGGPSGKSSWLGGKVLNVVSSLDSGNPLANMMSAGHSIIKAGELTAAGGGVMAGIANGIAIGAPVLGGAVGALVPVGGETGGTEIAGDAAGGAAGGWIAGKLASPAARMIADTADTLGKLMLPLGLGLVVEGAIIAYVIPAIPGAIMTIAIIGWLFLVMELMVAAPLWAAAHAYAEGEGFAPQQAMYGYGAVIGIVMRPVLLTFGFVFMFFLIFIVGHFVGGAMSIYMAGMNGFNLGIVGGVAVLAIILGTIWGAMKFLMGLITHLADLVPQWIGGRGQHLGEKEQAIQGAQSGSDKAKGVALGAYGVGRAVAGDVARKRDKAAQKKEAGG</sequence>
<reference evidence="2 3" key="1">
    <citation type="journal article" date="2021" name="ISME J.">
        <title>Genomic evolution of the class Acidithiobacillia: deep-branching Proteobacteria living in extreme acidic conditions.</title>
        <authorList>
            <person name="Moya-Beltran A."/>
            <person name="Beard S."/>
            <person name="Rojas-Villalobos C."/>
            <person name="Issotta F."/>
            <person name="Gallardo Y."/>
            <person name="Ulloa R."/>
            <person name="Giaveno A."/>
            <person name="Degli Esposti M."/>
            <person name="Johnson D.B."/>
            <person name="Quatrini R."/>
        </authorList>
    </citation>
    <scope>NUCLEOTIDE SEQUENCE [LARGE SCALE GENOMIC DNA]</scope>
    <source>
        <strain evidence="2 3">RW2</strain>
    </source>
</reference>
<keyword evidence="3" id="KW-1185">Reference proteome</keyword>
<accession>A0ABS5ZYV5</accession>
<dbReference type="Proteomes" id="UP000755654">
    <property type="component" value="Unassembled WGS sequence"/>
</dbReference>
<feature type="transmembrane region" description="Helical" evidence="1">
    <location>
        <begin position="500"/>
        <end position="522"/>
    </location>
</feature>
<feature type="transmembrane region" description="Helical" evidence="1">
    <location>
        <begin position="558"/>
        <end position="582"/>
    </location>
</feature>
<dbReference type="NCBIfam" id="TIGR04346">
    <property type="entry name" value="DotA_TraY"/>
    <property type="match status" value="1"/>
</dbReference>
<evidence type="ECO:0000313" key="2">
    <source>
        <dbReference type="EMBL" id="MBU2760402.1"/>
    </source>
</evidence>
<name>A0ABS5ZYV5_9PROT</name>
<evidence type="ECO:0000256" key="1">
    <source>
        <dbReference type="SAM" id="Phobius"/>
    </source>
</evidence>
<feature type="non-terminal residue" evidence="2">
    <location>
        <position position="1"/>
    </location>
</feature>
<organism evidence="2 3">
    <name type="scientific">Acidithiobacillus sulfurivorans</name>
    <dbReference type="NCBI Taxonomy" id="1958756"/>
    <lineage>
        <taxon>Bacteria</taxon>
        <taxon>Pseudomonadati</taxon>
        <taxon>Pseudomonadota</taxon>
        <taxon>Acidithiobacillia</taxon>
        <taxon>Acidithiobacillales</taxon>
        <taxon>Acidithiobacillaceae</taxon>
        <taxon>Acidithiobacillus</taxon>
    </lineage>
</organism>
<keyword evidence="1" id="KW-0472">Membrane</keyword>
<keyword evidence="1" id="KW-1133">Transmembrane helix</keyword>